<keyword evidence="4" id="KW-0808">Transferase</keyword>
<dbReference type="InterPro" id="IPR050428">
    <property type="entry name" value="TCS_sensor_his_kinase"/>
</dbReference>
<feature type="domain" description="Histidine kinase" evidence="9">
    <location>
        <begin position="242"/>
        <end position="454"/>
    </location>
</feature>
<keyword evidence="8" id="KW-0472">Membrane</keyword>
<reference evidence="10 11" key="1">
    <citation type="submission" date="2020-08" db="EMBL/GenBank/DDBJ databases">
        <title>Streptomycin Non-resistant strain, P. mexicana.</title>
        <authorList>
            <person name="Ganesh-Kumar S."/>
            <person name="Zhe T."/>
            <person name="Yu Z."/>
            <person name="Min Y."/>
        </authorList>
    </citation>
    <scope>NUCLEOTIDE SEQUENCE [LARGE SCALE GENOMIC DNA]</scope>
    <source>
        <strain evidence="10 11">GTZY2</strain>
    </source>
</reference>
<dbReference type="InterPro" id="IPR005467">
    <property type="entry name" value="His_kinase_dom"/>
</dbReference>
<dbReference type="Gene3D" id="3.30.565.10">
    <property type="entry name" value="Histidine kinase-like ATPase, C-terminal domain"/>
    <property type="match status" value="1"/>
</dbReference>
<dbReference type="Pfam" id="PF00512">
    <property type="entry name" value="HisKA"/>
    <property type="match status" value="1"/>
</dbReference>
<dbReference type="SMART" id="SM00388">
    <property type="entry name" value="HisKA"/>
    <property type="match status" value="1"/>
</dbReference>
<evidence type="ECO:0000256" key="3">
    <source>
        <dbReference type="ARBA" id="ARBA00022553"/>
    </source>
</evidence>
<dbReference type="GO" id="GO:0000155">
    <property type="term" value="F:phosphorelay sensor kinase activity"/>
    <property type="evidence" value="ECO:0007669"/>
    <property type="project" value="InterPro"/>
</dbReference>
<dbReference type="EMBL" id="CP060731">
    <property type="protein sequence ID" value="QNN76949.1"/>
    <property type="molecule type" value="Genomic_DNA"/>
</dbReference>
<evidence type="ECO:0000256" key="8">
    <source>
        <dbReference type="SAM" id="Phobius"/>
    </source>
</evidence>
<evidence type="ECO:0000256" key="6">
    <source>
        <dbReference type="ARBA" id="ARBA00022777"/>
    </source>
</evidence>
<dbReference type="PANTHER" id="PTHR45436">
    <property type="entry name" value="SENSOR HISTIDINE KINASE YKOH"/>
    <property type="match status" value="1"/>
</dbReference>
<feature type="transmembrane region" description="Helical" evidence="8">
    <location>
        <begin position="161"/>
        <end position="181"/>
    </location>
</feature>
<dbReference type="SMART" id="SM00387">
    <property type="entry name" value="HATPase_c"/>
    <property type="match status" value="1"/>
</dbReference>
<dbReference type="InterPro" id="IPR036097">
    <property type="entry name" value="HisK_dim/P_sf"/>
</dbReference>
<comment type="catalytic activity">
    <reaction evidence="1">
        <text>ATP + protein L-histidine = ADP + protein N-phospho-L-histidine.</text>
        <dbReference type="EC" id="2.7.13.3"/>
    </reaction>
</comment>
<dbReference type="Gene3D" id="1.10.287.130">
    <property type="match status" value="1"/>
</dbReference>
<accession>A0A7G9TA24</accession>
<dbReference type="PANTHER" id="PTHR45436:SF5">
    <property type="entry name" value="SENSOR HISTIDINE KINASE TRCS"/>
    <property type="match status" value="1"/>
</dbReference>
<name>A0A7G9TA24_PSEMX</name>
<dbReference type="PROSITE" id="PS50109">
    <property type="entry name" value="HIS_KIN"/>
    <property type="match status" value="1"/>
</dbReference>
<keyword evidence="3" id="KW-0597">Phosphoprotein</keyword>
<dbReference type="InterPro" id="IPR003594">
    <property type="entry name" value="HATPase_dom"/>
</dbReference>
<evidence type="ECO:0000256" key="2">
    <source>
        <dbReference type="ARBA" id="ARBA00012438"/>
    </source>
</evidence>
<dbReference type="GO" id="GO:0005886">
    <property type="term" value="C:plasma membrane"/>
    <property type="evidence" value="ECO:0007669"/>
    <property type="project" value="TreeGrafter"/>
</dbReference>
<sequence>MSSPEANSPPSLQRRLLWRLTLGIGLLLGMLFVALDSLLDLTMYQRLDQFLEARASAFSVQLERRGHEDMDTLLAAYDLGGHTEFFAIYDGNGRLRTKSGNSAGGAVSLPQPAVASIHYDTTLPDGHRGRAFARPLSTDGWLVLATERESWDRTERRMHGIMAGGIVLAILLAVAMCLLLVRHAFRTMTEEGSRLAAMSPDQAAQLHVDHLPREMQSYARAVRDALERSHQALERERRFSRHVAHELRTPVAEVRLAVEHALREGDAPALRKGMEAALCANARMERSIHALLALSRWESGLESPEPDPLDLSMLLRQLIDATAGSHPGAPPVQLQAPPSAWVHSDTGMLERILANLLHNALDYGDPARPVRVRLRQEADGYRLRVSNAASGLHAEDVAHFGERYWRGRDRGGDRRHAGLGLALSQALANALGLRLVFSLKQGEVIATLGPFAAL</sequence>
<dbReference type="GeneID" id="81471998"/>
<dbReference type="EC" id="2.7.13.3" evidence="2"/>
<evidence type="ECO:0000259" key="9">
    <source>
        <dbReference type="PROSITE" id="PS50109"/>
    </source>
</evidence>
<dbReference type="AlphaFoldDB" id="A0A7G9TA24"/>
<protein>
    <recommendedName>
        <fullName evidence="2">histidine kinase</fullName>
        <ecNumber evidence="2">2.7.13.3</ecNumber>
    </recommendedName>
</protein>
<feature type="transmembrane region" description="Helical" evidence="8">
    <location>
        <begin position="20"/>
        <end position="39"/>
    </location>
</feature>
<keyword evidence="5 8" id="KW-0812">Transmembrane</keyword>
<dbReference type="Pfam" id="PF02518">
    <property type="entry name" value="HATPase_c"/>
    <property type="match status" value="1"/>
</dbReference>
<evidence type="ECO:0000313" key="10">
    <source>
        <dbReference type="EMBL" id="QNN76949.1"/>
    </source>
</evidence>
<dbReference type="RefSeq" id="WP_187572667.1">
    <property type="nucleotide sequence ID" value="NZ_CP060731.1"/>
</dbReference>
<evidence type="ECO:0000313" key="11">
    <source>
        <dbReference type="Proteomes" id="UP000515838"/>
    </source>
</evidence>
<dbReference type="InterPro" id="IPR003661">
    <property type="entry name" value="HisK_dim/P_dom"/>
</dbReference>
<gene>
    <name evidence="10" type="ORF">IAE60_13525</name>
</gene>
<dbReference type="InterPro" id="IPR036890">
    <property type="entry name" value="HATPase_C_sf"/>
</dbReference>
<dbReference type="CDD" id="cd00082">
    <property type="entry name" value="HisKA"/>
    <property type="match status" value="1"/>
</dbReference>
<evidence type="ECO:0000256" key="7">
    <source>
        <dbReference type="ARBA" id="ARBA00022989"/>
    </source>
</evidence>
<proteinExistence type="predicted"/>
<dbReference type="SUPFAM" id="SSF47384">
    <property type="entry name" value="Homodimeric domain of signal transducing histidine kinase"/>
    <property type="match status" value="1"/>
</dbReference>
<dbReference type="Proteomes" id="UP000515838">
    <property type="component" value="Chromosome"/>
</dbReference>
<organism evidence="10 11">
    <name type="scientific">Pseudoxanthomonas mexicana</name>
    <dbReference type="NCBI Taxonomy" id="128785"/>
    <lineage>
        <taxon>Bacteria</taxon>
        <taxon>Pseudomonadati</taxon>
        <taxon>Pseudomonadota</taxon>
        <taxon>Gammaproteobacteria</taxon>
        <taxon>Lysobacterales</taxon>
        <taxon>Lysobacteraceae</taxon>
        <taxon>Pseudoxanthomonas</taxon>
    </lineage>
</organism>
<evidence type="ECO:0000256" key="5">
    <source>
        <dbReference type="ARBA" id="ARBA00022692"/>
    </source>
</evidence>
<evidence type="ECO:0000256" key="4">
    <source>
        <dbReference type="ARBA" id="ARBA00022679"/>
    </source>
</evidence>
<keyword evidence="7 8" id="KW-1133">Transmembrane helix</keyword>
<evidence type="ECO:0000256" key="1">
    <source>
        <dbReference type="ARBA" id="ARBA00000085"/>
    </source>
</evidence>
<keyword evidence="6 10" id="KW-0418">Kinase</keyword>
<dbReference type="SUPFAM" id="SSF55874">
    <property type="entry name" value="ATPase domain of HSP90 chaperone/DNA topoisomerase II/histidine kinase"/>
    <property type="match status" value="1"/>
</dbReference>